<protein>
    <submittedName>
        <fullName evidence="2">Glycosyltransferase family 2 protein</fullName>
        <ecNumber evidence="2">2.4.-.-</ecNumber>
    </submittedName>
</protein>
<keyword evidence="2" id="KW-0808">Transferase</keyword>
<dbReference type="InterPro" id="IPR029044">
    <property type="entry name" value="Nucleotide-diphossugar_trans"/>
</dbReference>
<keyword evidence="3" id="KW-1185">Reference proteome</keyword>
<dbReference type="InterPro" id="IPR001173">
    <property type="entry name" value="Glyco_trans_2-like"/>
</dbReference>
<dbReference type="PANTHER" id="PTHR43179">
    <property type="entry name" value="RHAMNOSYLTRANSFERASE WBBL"/>
    <property type="match status" value="1"/>
</dbReference>
<feature type="domain" description="Glycosyltransferase 2-like" evidence="1">
    <location>
        <begin position="16"/>
        <end position="130"/>
    </location>
</feature>
<keyword evidence="2" id="KW-0328">Glycosyltransferase</keyword>
<name>A0ABV1M852_9NEIS</name>
<organism evidence="2 3">
    <name type="scientific">Vogesella oryzagri</name>
    <dbReference type="NCBI Taxonomy" id="3160864"/>
    <lineage>
        <taxon>Bacteria</taxon>
        <taxon>Pseudomonadati</taxon>
        <taxon>Pseudomonadota</taxon>
        <taxon>Betaproteobacteria</taxon>
        <taxon>Neisseriales</taxon>
        <taxon>Chromobacteriaceae</taxon>
        <taxon>Vogesella</taxon>
    </lineage>
</organism>
<dbReference type="Gene3D" id="3.90.550.10">
    <property type="entry name" value="Spore Coat Polysaccharide Biosynthesis Protein SpsA, Chain A"/>
    <property type="match status" value="1"/>
</dbReference>
<reference evidence="2" key="1">
    <citation type="submission" date="2024-06" db="EMBL/GenBank/DDBJ databases">
        <title>Genome sequence of Vogesella sp. MAHUQ-64.</title>
        <authorList>
            <person name="Huq M.A."/>
        </authorList>
    </citation>
    <scope>NUCLEOTIDE SEQUENCE</scope>
    <source>
        <strain evidence="2">MAHUQ-64</strain>
    </source>
</reference>
<evidence type="ECO:0000313" key="3">
    <source>
        <dbReference type="Proteomes" id="UP001433638"/>
    </source>
</evidence>
<sequence length="276" mass="32004">MKMISVTASIVLFRHTPQDLNKTLDSLTNQPEVSRIILVDNGGSDWANDIRDSRFHYIKAPYNIGFGRAHNLAIRQFADKSDYFIICNPDINFGKSTIKAILDEVENYPAGLYMPQIAYPDGSRQELCKLLPSPIDLFARRFFPPLAKFTDPHYLLQHADFNQPFFAPSLSGCFMFCRSTALIALDGFDERFFMYMEDVDLARRFADNYGTCYIPVATVCHEFQKDSYKKTKLLKYHIISTIKYFNKWGWFFDKGRRNLNKKCLSMLPTMLDNTKK</sequence>
<dbReference type="Pfam" id="PF00535">
    <property type="entry name" value="Glycos_transf_2"/>
    <property type="match status" value="1"/>
</dbReference>
<evidence type="ECO:0000259" key="1">
    <source>
        <dbReference type="Pfam" id="PF00535"/>
    </source>
</evidence>
<dbReference type="PANTHER" id="PTHR43179:SF10">
    <property type="entry name" value="GLYCOSYL TRANSFERASE"/>
    <property type="match status" value="1"/>
</dbReference>
<dbReference type="GO" id="GO:0016757">
    <property type="term" value="F:glycosyltransferase activity"/>
    <property type="evidence" value="ECO:0007669"/>
    <property type="project" value="UniProtKB-KW"/>
</dbReference>
<dbReference type="EMBL" id="JBEFLD010000010">
    <property type="protein sequence ID" value="MEQ6292383.1"/>
    <property type="molecule type" value="Genomic_DNA"/>
</dbReference>
<dbReference type="RefSeq" id="WP_349590571.1">
    <property type="nucleotide sequence ID" value="NZ_JBEFLD010000010.1"/>
</dbReference>
<dbReference type="Proteomes" id="UP001433638">
    <property type="component" value="Unassembled WGS sequence"/>
</dbReference>
<proteinExistence type="predicted"/>
<gene>
    <name evidence="2" type="ORF">ABNW52_17365</name>
</gene>
<evidence type="ECO:0000313" key="2">
    <source>
        <dbReference type="EMBL" id="MEQ6292383.1"/>
    </source>
</evidence>
<dbReference type="SUPFAM" id="SSF53448">
    <property type="entry name" value="Nucleotide-diphospho-sugar transferases"/>
    <property type="match status" value="1"/>
</dbReference>
<comment type="caution">
    <text evidence="2">The sequence shown here is derived from an EMBL/GenBank/DDBJ whole genome shotgun (WGS) entry which is preliminary data.</text>
</comment>
<dbReference type="EC" id="2.4.-.-" evidence="2"/>
<accession>A0ABV1M852</accession>